<accession>A0A7J8Y3R7</accession>
<evidence type="ECO:0000313" key="3">
    <source>
        <dbReference type="EMBL" id="MBA0694223.1"/>
    </source>
</evidence>
<gene>
    <name evidence="3" type="ORF">Goari_004539</name>
</gene>
<comment type="caution">
    <text evidence="3">The sequence shown here is derived from an EMBL/GenBank/DDBJ whole genome shotgun (WGS) entry which is preliminary data.</text>
</comment>
<keyword evidence="2" id="KW-1133">Transmembrane helix</keyword>
<feature type="transmembrane region" description="Helical" evidence="2">
    <location>
        <begin position="120"/>
        <end position="144"/>
    </location>
</feature>
<proteinExistence type="inferred from homology"/>
<keyword evidence="2" id="KW-0472">Membrane</keyword>
<dbReference type="PANTHER" id="PTHR33433">
    <property type="entry name" value="FLOWERING-PROMOTING FACTOR 1-LIKE PROTEIN 1"/>
    <property type="match status" value="1"/>
</dbReference>
<keyword evidence="4" id="KW-1185">Reference proteome</keyword>
<dbReference type="EMBL" id="JABFAA010000010">
    <property type="protein sequence ID" value="MBA0694223.1"/>
    <property type="molecule type" value="Genomic_DNA"/>
</dbReference>
<organism evidence="3 4">
    <name type="scientific">Gossypium aridum</name>
    <name type="common">American cotton</name>
    <name type="synonym">Erioxylum aridum</name>
    <dbReference type="NCBI Taxonomy" id="34290"/>
    <lineage>
        <taxon>Eukaryota</taxon>
        <taxon>Viridiplantae</taxon>
        <taxon>Streptophyta</taxon>
        <taxon>Embryophyta</taxon>
        <taxon>Tracheophyta</taxon>
        <taxon>Spermatophyta</taxon>
        <taxon>Magnoliopsida</taxon>
        <taxon>eudicotyledons</taxon>
        <taxon>Gunneridae</taxon>
        <taxon>Pentapetalae</taxon>
        <taxon>rosids</taxon>
        <taxon>malvids</taxon>
        <taxon>Malvales</taxon>
        <taxon>Malvaceae</taxon>
        <taxon>Malvoideae</taxon>
        <taxon>Gossypium</taxon>
    </lineage>
</organism>
<reference evidence="3 4" key="1">
    <citation type="journal article" date="2019" name="Genome Biol. Evol.">
        <title>Insights into the evolution of the New World diploid cottons (Gossypium, subgenus Houzingenia) based on genome sequencing.</title>
        <authorList>
            <person name="Grover C.E."/>
            <person name="Arick M.A. 2nd"/>
            <person name="Thrash A."/>
            <person name="Conover J.L."/>
            <person name="Sanders W.S."/>
            <person name="Peterson D.G."/>
            <person name="Frelichowski J.E."/>
            <person name="Scheffler J.A."/>
            <person name="Scheffler B.E."/>
            <person name="Wendel J.F."/>
        </authorList>
    </citation>
    <scope>NUCLEOTIDE SEQUENCE [LARGE SCALE GENOMIC DNA]</scope>
    <source>
        <strain evidence="3">185</strain>
        <tissue evidence="3">Leaf</tissue>
    </source>
</reference>
<evidence type="ECO:0008006" key="5">
    <source>
        <dbReference type="Google" id="ProtNLM"/>
    </source>
</evidence>
<dbReference type="Proteomes" id="UP000593577">
    <property type="component" value="Unassembled WGS sequence"/>
</dbReference>
<evidence type="ECO:0000256" key="2">
    <source>
        <dbReference type="SAM" id="Phobius"/>
    </source>
</evidence>
<keyword evidence="2" id="KW-0812">Transmembrane</keyword>
<evidence type="ECO:0000256" key="1">
    <source>
        <dbReference type="ARBA" id="ARBA00008013"/>
    </source>
</evidence>
<sequence length="155" mass="17893">MSGVWVFNNGVYRLESSPKRRVLVHLPSGEAVSSYSSLENILRGLGWERYYGGDPDFYQYHKHSSIDLISLPKDFSKFGSVHMYDIVVKNPNVFHVRDMILAGLSSLRPAIASWYNKVDWLVSVLCMYLWLALFDVRMYIFAIFNNNEVMELTAV</sequence>
<evidence type="ECO:0000313" key="4">
    <source>
        <dbReference type="Proteomes" id="UP000593577"/>
    </source>
</evidence>
<name>A0A7J8Y3R7_GOSAI</name>
<dbReference type="AlphaFoldDB" id="A0A7J8Y3R7"/>
<protein>
    <recommendedName>
        <fullName evidence="5">Flowering-promoting factor 1-like protein 2</fullName>
    </recommendedName>
</protein>
<dbReference type="InterPro" id="IPR039274">
    <property type="entry name" value="FPF1"/>
</dbReference>
<comment type="similarity">
    <text evidence="1">Belongs to the FPF1 family.</text>
</comment>
<dbReference type="GO" id="GO:0009909">
    <property type="term" value="P:regulation of flower development"/>
    <property type="evidence" value="ECO:0007669"/>
    <property type="project" value="InterPro"/>
</dbReference>